<dbReference type="Proteomes" id="UP000015545">
    <property type="component" value="Segment"/>
</dbReference>
<gene>
    <name evidence="1" type="ORF">PaBG_00256</name>
</gene>
<keyword evidence="2" id="KW-1185">Reference proteome</keyword>
<evidence type="ECO:0000313" key="1">
    <source>
        <dbReference type="EMBL" id="AGS82139.1"/>
    </source>
</evidence>
<evidence type="ECO:0000313" key="2">
    <source>
        <dbReference type="Proteomes" id="UP000015545"/>
    </source>
</evidence>
<organism evidence="1 2">
    <name type="scientific">Pseudomonas phage PaBG</name>
    <dbReference type="NCBI Taxonomy" id="1335230"/>
    <lineage>
        <taxon>Viruses</taxon>
        <taxon>Duplodnaviria</taxon>
        <taxon>Heunggongvirae</taxon>
        <taxon>Uroviricota</taxon>
        <taxon>Caudoviricetes</taxon>
        <taxon>Baikalvirus</taxon>
        <taxon>Baikalvirus PaBG</taxon>
    </lineage>
</organism>
<protein>
    <submittedName>
        <fullName evidence="1">Uncharacterized protein</fullName>
    </submittedName>
</protein>
<reference evidence="1 2" key="1">
    <citation type="journal article" date="2014" name="Genome Announc.">
        <title>Complete Genome Sequence of the Novel Giant Pseudomonas Phage PaBG.</title>
        <authorList>
            <person name="Sykilinda N.N."/>
            <person name="Bondar A.A."/>
            <person name="Gorshkova A.S."/>
            <person name="Kurochkina L.P."/>
            <person name="Kulikov E.E."/>
            <person name="Shneider M.M."/>
            <person name="Kadykov V.A."/>
            <person name="Solovjeva N.V."/>
            <person name="Kabilov M.R."/>
            <person name="Mesyanzhinov V.V."/>
            <person name="Vlassov V.V."/>
            <person name="Drukker V.V."/>
            <person name="Miroshnikov K.A."/>
        </authorList>
    </citation>
    <scope>NUCLEOTIDE SEQUENCE [LARGE SCALE GENOMIC DNA]</scope>
</reference>
<accession>S5VMI6</accession>
<proteinExistence type="predicted"/>
<dbReference type="KEGG" id="vg:16574941"/>
<name>S5VMI6_9CAUD</name>
<dbReference type="EMBL" id="KF147891">
    <property type="protein sequence ID" value="AGS82139.1"/>
    <property type="molecule type" value="Genomic_DNA"/>
</dbReference>
<sequence>MYDQNGEIYFSPYNIGQTFYDGDTVVAGWGLEIVYETAQVFLIKLIARPSTTSYQGVFDGGGYGTCALAMLFKSNKSVQNELLGNFDIHYLGRTPDSALGANDGKTTFLVQSHLLRSHSYQTGIVDDLGTSTGHGAKFHLLQLDESVNIQSHPAWKFSLLARVGSGIQGFIAPKQKLLIAFDKSTCRYDEDDRIVGFSFAGADTAKVAESWPLLSAAMQFGLDDNLSVFNVDFTGPSTFGVVASPKLPLPAQWLSAQWLLNSGTSNNFVLSLANGKSWSYVHDGLKYLAVFLNATGFDEYRYSDTTSFANVRTPPALPPLLFRAPINDQGVVSGPWSVTEYPVHFGIGLRERAMLLTESRKRLVMAHEQVRYAFRQLNTPTVDPQNVIVTIDAATGEHEIHRLPEGDQFEIGIVSFGVSGEDVYVLTRDFCQYVLRPNGILPTLSLDKETYQRGDTATLTITVPESCRVKLELFGCRYEGNRNIDVLVAASEQLQLDVVGCVEVHVTYCEPEVQE</sequence>